<dbReference type="AlphaFoldDB" id="A0AA40FQI5"/>
<evidence type="ECO:0000313" key="2">
    <source>
        <dbReference type="EMBL" id="KAK1123095.1"/>
    </source>
</evidence>
<dbReference type="EMBL" id="JAHYIQ010000021">
    <property type="protein sequence ID" value="KAK1123095.1"/>
    <property type="molecule type" value="Genomic_DNA"/>
</dbReference>
<evidence type="ECO:0000313" key="3">
    <source>
        <dbReference type="Proteomes" id="UP001177670"/>
    </source>
</evidence>
<sequence>MSIAGQHEEIESCPEPGQDTWKSRFFPVSDRRVSLRENNRTAEIRDCVRLFCDSKETLQLYRGGYDELFRNANDKPDIVTTPSYKSCDAFRNESPYLFFLKRSVTREFMLDKRKSWGTVSDSSDQNVSWFTEDSELSSEESTTVEGIRGSLPDDAIAGEKVFLRLPSGKNEDCFD</sequence>
<reference evidence="2" key="1">
    <citation type="submission" date="2021-10" db="EMBL/GenBank/DDBJ databases">
        <title>Melipona bicolor Genome sequencing and assembly.</title>
        <authorList>
            <person name="Araujo N.S."/>
            <person name="Arias M.C."/>
        </authorList>
    </citation>
    <scope>NUCLEOTIDE SEQUENCE</scope>
    <source>
        <strain evidence="2">USP_2M_L1-L4_2017</strain>
        <tissue evidence="2">Whole body</tissue>
    </source>
</reference>
<comment type="caution">
    <text evidence="2">The sequence shown here is derived from an EMBL/GenBank/DDBJ whole genome shotgun (WGS) entry which is preliminary data.</text>
</comment>
<name>A0AA40FQI5_9HYME</name>
<accession>A0AA40FQI5</accession>
<gene>
    <name evidence="2" type="ORF">K0M31_008728</name>
</gene>
<feature type="region of interest" description="Disordered" evidence="1">
    <location>
        <begin position="131"/>
        <end position="150"/>
    </location>
</feature>
<proteinExistence type="predicted"/>
<organism evidence="2 3">
    <name type="scientific">Melipona bicolor</name>
    <dbReference type="NCBI Taxonomy" id="60889"/>
    <lineage>
        <taxon>Eukaryota</taxon>
        <taxon>Metazoa</taxon>
        <taxon>Ecdysozoa</taxon>
        <taxon>Arthropoda</taxon>
        <taxon>Hexapoda</taxon>
        <taxon>Insecta</taxon>
        <taxon>Pterygota</taxon>
        <taxon>Neoptera</taxon>
        <taxon>Endopterygota</taxon>
        <taxon>Hymenoptera</taxon>
        <taxon>Apocrita</taxon>
        <taxon>Aculeata</taxon>
        <taxon>Apoidea</taxon>
        <taxon>Anthophila</taxon>
        <taxon>Apidae</taxon>
        <taxon>Melipona</taxon>
    </lineage>
</organism>
<keyword evidence="3" id="KW-1185">Reference proteome</keyword>
<protein>
    <submittedName>
        <fullName evidence="2">Uncharacterized protein</fullName>
    </submittedName>
</protein>
<evidence type="ECO:0000256" key="1">
    <source>
        <dbReference type="SAM" id="MobiDB-lite"/>
    </source>
</evidence>
<dbReference type="Proteomes" id="UP001177670">
    <property type="component" value="Unassembled WGS sequence"/>
</dbReference>